<dbReference type="Proteomes" id="UP001152607">
    <property type="component" value="Unassembled WGS sequence"/>
</dbReference>
<feature type="signal peptide" evidence="1">
    <location>
        <begin position="1"/>
        <end position="18"/>
    </location>
</feature>
<evidence type="ECO:0008006" key="4">
    <source>
        <dbReference type="Google" id="ProtNLM"/>
    </source>
</evidence>
<evidence type="ECO:0000313" key="2">
    <source>
        <dbReference type="EMBL" id="CAI6250439.1"/>
    </source>
</evidence>
<accession>A0A9W4XDP7</accession>
<name>A0A9W4XDP7_9PLEO</name>
<proteinExistence type="predicted"/>
<feature type="chain" id="PRO_5040816032" description="Secreted protein" evidence="1">
    <location>
        <begin position="19"/>
        <end position="74"/>
    </location>
</feature>
<dbReference type="AlphaFoldDB" id="A0A9W4XDP7"/>
<evidence type="ECO:0000313" key="3">
    <source>
        <dbReference type="Proteomes" id="UP001152607"/>
    </source>
</evidence>
<gene>
    <name evidence="2" type="ORF">PDIGIT_LOCUS950</name>
</gene>
<evidence type="ECO:0000256" key="1">
    <source>
        <dbReference type="SAM" id="SignalP"/>
    </source>
</evidence>
<reference evidence="2" key="1">
    <citation type="submission" date="2023-01" db="EMBL/GenBank/DDBJ databases">
        <authorList>
            <person name="Van Ghelder C."/>
            <person name="Rancurel C."/>
        </authorList>
    </citation>
    <scope>NUCLEOTIDE SEQUENCE</scope>
    <source>
        <strain evidence="2">CNCM I-4278</strain>
    </source>
</reference>
<protein>
    <recommendedName>
        <fullName evidence="4">Secreted protein</fullName>
    </recommendedName>
</protein>
<keyword evidence="3" id="KW-1185">Reference proteome</keyword>
<keyword evidence="1" id="KW-0732">Signal</keyword>
<comment type="caution">
    <text evidence="2">The sequence shown here is derived from an EMBL/GenBank/DDBJ whole genome shotgun (WGS) entry which is preliminary data.</text>
</comment>
<organism evidence="2 3">
    <name type="scientific">Periconia digitata</name>
    <dbReference type="NCBI Taxonomy" id="1303443"/>
    <lineage>
        <taxon>Eukaryota</taxon>
        <taxon>Fungi</taxon>
        <taxon>Dikarya</taxon>
        <taxon>Ascomycota</taxon>
        <taxon>Pezizomycotina</taxon>
        <taxon>Dothideomycetes</taxon>
        <taxon>Pleosporomycetidae</taxon>
        <taxon>Pleosporales</taxon>
        <taxon>Massarineae</taxon>
        <taxon>Periconiaceae</taxon>
        <taxon>Periconia</taxon>
    </lineage>
</organism>
<sequence length="74" mass="8194">MRLGITLFVNTFDIFVSAVGNMLFDSSSSPDITLIASSRLQVTNFSRKSQAQPTGGSWHCHSSCRLATYYSSIW</sequence>
<dbReference type="EMBL" id="CAOQHR010000001">
    <property type="protein sequence ID" value="CAI6250439.1"/>
    <property type="molecule type" value="Genomic_DNA"/>
</dbReference>